<dbReference type="OrthoDB" id="1080769at2759"/>
<gene>
    <name evidence="3" type="ORF">SI8410_03004224</name>
</gene>
<sequence length="97" mass="10556">MGGSLRALALAGLLLSVAVCGEMSQASAQAESWPSASLYRCHRHAHQRRPTWCIRLARTPRRPGPPSPPPPPPSSKETTVYDEEKRLVPTGPNPLHN</sequence>
<protein>
    <submittedName>
        <fullName evidence="3">Uncharacterized protein</fullName>
    </submittedName>
</protein>
<keyword evidence="4" id="KW-1185">Reference proteome</keyword>
<evidence type="ECO:0000313" key="3">
    <source>
        <dbReference type="EMBL" id="CAA7393479.1"/>
    </source>
</evidence>
<reference evidence="3" key="1">
    <citation type="submission" date="2020-02" db="EMBL/GenBank/DDBJ databases">
        <authorList>
            <person name="Scholz U."/>
            <person name="Mascher M."/>
            <person name="Fiebig A."/>
        </authorList>
    </citation>
    <scope>NUCLEOTIDE SEQUENCE</scope>
</reference>
<organism evidence="3 4">
    <name type="scientific">Spirodela intermedia</name>
    <name type="common">Intermediate duckweed</name>
    <dbReference type="NCBI Taxonomy" id="51605"/>
    <lineage>
        <taxon>Eukaryota</taxon>
        <taxon>Viridiplantae</taxon>
        <taxon>Streptophyta</taxon>
        <taxon>Embryophyta</taxon>
        <taxon>Tracheophyta</taxon>
        <taxon>Spermatophyta</taxon>
        <taxon>Magnoliopsida</taxon>
        <taxon>Liliopsida</taxon>
        <taxon>Araceae</taxon>
        <taxon>Lemnoideae</taxon>
        <taxon>Spirodela</taxon>
    </lineage>
</organism>
<evidence type="ECO:0000256" key="1">
    <source>
        <dbReference type="SAM" id="MobiDB-lite"/>
    </source>
</evidence>
<accession>A0A7I8K731</accession>
<dbReference type="EMBL" id="LR746266">
    <property type="protein sequence ID" value="CAA7393479.1"/>
    <property type="molecule type" value="Genomic_DNA"/>
</dbReference>
<evidence type="ECO:0000313" key="4">
    <source>
        <dbReference type="Proteomes" id="UP000663760"/>
    </source>
</evidence>
<feature type="signal peptide" evidence="2">
    <location>
        <begin position="1"/>
        <end position="21"/>
    </location>
</feature>
<feature type="compositionally biased region" description="Pro residues" evidence="1">
    <location>
        <begin position="62"/>
        <end position="74"/>
    </location>
</feature>
<evidence type="ECO:0000256" key="2">
    <source>
        <dbReference type="SAM" id="SignalP"/>
    </source>
</evidence>
<feature type="chain" id="PRO_5029888597" evidence="2">
    <location>
        <begin position="22"/>
        <end position="97"/>
    </location>
</feature>
<dbReference type="Proteomes" id="UP000663760">
    <property type="component" value="Chromosome 3"/>
</dbReference>
<keyword evidence="2" id="KW-0732">Signal</keyword>
<proteinExistence type="predicted"/>
<dbReference type="AlphaFoldDB" id="A0A7I8K731"/>
<name>A0A7I8K731_SPIIN</name>
<feature type="region of interest" description="Disordered" evidence="1">
    <location>
        <begin position="57"/>
        <end position="97"/>
    </location>
</feature>